<sequence>MLDWLVIGGGPQGVHLANHLRYNGVCSSRLVILDPHSTPLARWNHHTTNTGMTHMRSPLVHSLGIKPFELESYVDEPQFKNDKLNLAEGCDEHDFIPPYDRPSLRLFMHHAQFVVNKAGLMDSWYQGKAEVIESTNNGYQVKTEKGVVFEAKNVVLALGIGDQPNWPEWAKVLKQSSDSNGVHHIFDPDFRRDQIATSDNVTIVGGGISAVQLALTLLEINPNRQIIIVSHHRLRESDFDSDPGWLGPKYLEKFNAEQDYAQRRTMIQEARNVGSLASEVMYSLQIAMHNQKIDWKLVKIDNVVYNPTSRKVVIRAHCELDNLETWEADTMVLATGFERKRPGGSFIDNAIKNLNLPTAADGFPIVDCFLRWQKGLFVMGPLAELEIGPASRNISGARMAAKKIMQSPEAKQFFKIPDYFREHHIVQVTPNLSKSDLNSQS</sequence>
<evidence type="ECO:0000256" key="2">
    <source>
        <dbReference type="ARBA" id="ARBA00004924"/>
    </source>
</evidence>
<dbReference type="Pfam" id="PF13434">
    <property type="entry name" value="Lys_Orn_oxgnase"/>
    <property type="match status" value="1"/>
</dbReference>
<keyword evidence="7" id="KW-0560">Oxidoreductase</keyword>
<dbReference type="PANTHER" id="PTHR38663:SF1">
    <property type="entry name" value="L-ORNITHINE N(5)-MONOOXYGENASE"/>
    <property type="match status" value="1"/>
</dbReference>
<evidence type="ECO:0008006" key="10">
    <source>
        <dbReference type="Google" id="ProtNLM"/>
    </source>
</evidence>
<gene>
    <name evidence="8" type="ORF">UABAM_01473</name>
</gene>
<dbReference type="InterPro" id="IPR025700">
    <property type="entry name" value="Lys/Orn_oxygenase"/>
</dbReference>
<dbReference type="SUPFAM" id="SSF51905">
    <property type="entry name" value="FAD/NAD(P)-binding domain"/>
    <property type="match status" value="2"/>
</dbReference>
<comment type="cofactor">
    <cofactor evidence="1">
        <name>FAD</name>
        <dbReference type="ChEBI" id="CHEBI:57692"/>
    </cofactor>
</comment>
<dbReference type="AlphaFoldDB" id="A0A5S9IKN6"/>
<protein>
    <recommendedName>
        <fullName evidence="10">FAD/NAD(P)-binding domain-containing protein</fullName>
    </recommendedName>
</protein>
<comment type="pathway">
    <text evidence="2">Siderophore biosynthesis.</text>
</comment>
<dbReference type="EMBL" id="AP019860">
    <property type="protein sequence ID" value="BBM83122.1"/>
    <property type="molecule type" value="Genomic_DNA"/>
</dbReference>
<evidence type="ECO:0000256" key="6">
    <source>
        <dbReference type="ARBA" id="ARBA00022857"/>
    </source>
</evidence>
<organism evidence="8 9">
    <name type="scientific">Uabimicrobium amorphum</name>
    <dbReference type="NCBI Taxonomy" id="2596890"/>
    <lineage>
        <taxon>Bacteria</taxon>
        <taxon>Pseudomonadati</taxon>
        <taxon>Planctomycetota</taxon>
        <taxon>Candidatus Uabimicrobiia</taxon>
        <taxon>Candidatus Uabimicrobiales</taxon>
        <taxon>Candidatus Uabimicrobiaceae</taxon>
        <taxon>Candidatus Uabimicrobium</taxon>
    </lineage>
</organism>
<dbReference type="Gene3D" id="3.50.50.60">
    <property type="entry name" value="FAD/NAD(P)-binding domain"/>
    <property type="match status" value="1"/>
</dbReference>
<reference evidence="8 9" key="1">
    <citation type="submission" date="2019-08" db="EMBL/GenBank/DDBJ databases">
        <title>Complete genome sequence of Candidatus Uab amorphum.</title>
        <authorList>
            <person name="Shiratori T."/>
            <person name="Suzuki S."/>
            <person name="Kakizawa Y."/>
            <person name="Ishida K."/>
        </authorList>
    </citation>
    <scope>NUCLEOTIDE SEQUENCE [LARGE SCALE GENOMIC DNA]</scope>
    <source>
        <strain evidence="8 9">SRT547</strain>
    </source>
</reference>
<dbReference type="Proteomes" id="UP000326354">
    <property type="component" value="Chromosome"/>
</dbReference>
<name>A0A5S9IKN6_UABAM</name>
<evidence type="ECO:0000313" key="9">
    <source>
        <dbReference type="Proteomes" id="UP000326354"/>
    </source>
</evidence>
<proteinExistence type="inferred from homology"/>
<dbReference type="OrthoDB" id="370110at2"/>
<dbReference type="InterPro" id="IPR036188">
    <property type="entry name" value="FAD/NAD-bd_sf"/>
</dbReference>
<keyword evidence="6" id="KW-0521">NADP</keyword>
<comment type="similarity">
    <text evidence="3">Belongs to the lysine N(6)-hydroxylase/L-ornithine N(5)-oxygenase family.</text>
</comment>
<evidence type="ECO:0000256" key="5">
    <source>
        <dbReference type="ARBA" id="ARBA00022827"/>
    </source>
</evidence>
<dbReference type="PANTHER" id="PTHR38663">
    <property type="match status" value="1"/>
</dbReference>
<keyword evidence="5" id="KW-0274">FAD</keyword>
<keyword evidence="9" id="KW-1185">Reference proteome</keyword>
<evidence type="ECO:0000313" key="8">
    <source>
        <dbReference type="EMBL" id="BBM83122.1"/>
    </source>
</evidence>
<evidence type="ECO:0000256" key="1">
    <source>
        <dbReference type="ARBA" id="ARBA00001974"/>
    </source>
</evidence>
<evidence type="ECO:0000256" key="7">
    <source>
        <dbReference type="ARBA" id="ARBA00023002"/>
    </source>
</evidence>
<evidence type="ECO:0000256" key="4">
    <source>
        <dbReference type="ARBA" id="ARBA00022630"/>
    </source>
</evidence>
<evidence type="ECO:0000256" key="3">
    <source>
        <dbReference type="ARBA" id="ARBA00007588"/>
    </source>
</evidence>
<accession>A0A5S9IKN6</accession>
<keyword evidence="4" id="KW-0285">Flavoprotein</keyword>
<dbReference type="KEGG" id="uam:UABAM_01473"/>
<dbReference type="RefSeq" id="WP_151967337.1">
    <property type="nucleotide sequence ID" value="NZ_AP019860.1"/>
</dbReference>